<gene>
    <name evidence="1" type="ORF">LTS18_000730</name>
</gene>
<accession>A0ACC3DFK0</accession>
<comment type="caution">
    <text evidence="1">The sequence shown here is derived from an EMBL/GenBank/DDBJ whole genome shotgun (WGS) entry which is preliminary data.</text>
</comment>
<proteinExistence type="predicted"/>
<evidence type="ECO:0000313" key="2">
    <source>
        <dbReference type="Proteomes" id="UP001186974"/>
    </source>
</evidence>
<dbReference type="Proteomes" id="UP001186974">
    <property type="component" value="Unassembled WGS sequence"/>
</dbReference>
<keyword evidence="2" id="KW-1185">Reference proteome</keyword>
<protein>
    <submittedName>
        <fullName evidence="1">Uncharacterized protein</fullName>
    </submittedName>
</protein>
<feature type="non-terminal residue" evidence="1">
    <location>
        <position position="180"/>
    </location>
</feature>
<sequence>MYYSTLLAAGLLSASQLVAGHGAIIKAVGDMGGMGSAIGVDAATPRDGTRRNPFQQDTTRFKGNAAATCGETLAAGDNDIQAGTKAVMAAMGGALPQVSSGGQVMMTLHQVNGDGAGPYTCMMSADATGADWTQMQVTQNVPGRRGNERDGAMTDFPLNAAMPAGATCTGTVAGQQNVCM</sequence>
<organism evidence="1 2">
    <name type="scientific">Coniosporium uncinatum</name>
    <dbReference type="NCBI Taxonomy" id="93489"/>
    <lineage>
        <taxon>Eukaryota</taxon>
        <taxon>Fungi</taxon>
        <taxon>Dikarya</taxon>
        <taxon>Ascomycota</taxon>
        <taxon>Pezizomycotina</taxon>
        <taxon>Dothideomycetes</taxon>
        <taxon>Dothideomycetes incertae sedis</taxon>
        <taxon>Coniosporium</taxon>
    </lineage>
</organism>
<dbReference type="EMBL" id="JAWDJW010005330">
    <property type="protein sequence ID" value="KAK3068278.1"/>
    <property type="molecule type" value="Genomic_DNA"/>
</dbReference>
<reference evidence="1" key="1">
    <citation type="submission" date="2024-09" db="EMBL/GenBank/DDBJ databases">
        <title>Black Yeasts Isolated from many extreme environments.</title>
        <authorList>
            <person name="Coleine C."/>
            <person name="Stajich J.E."/>
            <person name="Selbmann L."/>
        </authorList>
    </citation>
    <scope>NUCLEOTIDE SEQUENCE</scope>
    <source>
        <strain evidence="1">CCFEE 5737</strain>
    </source>
</reference>
<name>A0ACC3DFK0_9PEZI</name>
<evidence type="ECO:0000313" key="1">
    <source>
        <dbReference type="EMBL" id="KAK3068278.1"/>
    </source>
</evidence>